<dbReference type="PANTHER" id="PTHR13227">
    <property type="entry name" value="EUKARYOTIC TRANSLATION INITIATION FACTOR 2A"/>
    <property type="match status" value="1"/>
</dbReference>
<dbReference type="RefSeq" id="XP_065644550.1">
    <property type="nucleotide sequence ID" value="XM_065788478.1"/>
</dbReference>
<evidence type="ECO:0000313" key="12">
    <source>
        <dbReference type="Proteomes" id="UP001652625"/>
    </source>
</evidence>
<dbReference type="Gene3D" id="2.130.10.10">
    <property type="entry name" value="YVTN repeat-like/Quinoprotein amine dehydrogenase"/>
    <property type="match status" value="1"/>
</dbReference>
<name>A0ABM4B6S8_HYDVU</name>
<keyword evidence="6" id="KW-0677">Repeat</keyword>
<keyword evidence="5" id="KW-0853">WD repeat</keyword>
<keyword evidence="7 9" id="KW-0810">Translation regulation</keyword>
<dbReference type="PANTHER" id="PTHR13227:SF0">
    <property type="entry name" value="EUKARYOTIC TRANSLATION INITIATION FACTOR 2A"/>
    <property type="match status" value="1"/>
</dbReference>
<evidence type="ECO:0000256" key="8">
    <source>
        <dbReference type="ARBA" id="ARBA00022917"/>
    </source>
</evidence>
<accession>A0ABM4B6S8</accession>
<evidence type="ECO:0000256" key="5">
    <source>
        <dbReference type="ARBA" id="ARBA00022574"/>
    </source>
</evidence>
<dbReference type="GeneID" id="100215133"/>
<keyword evidence="8 9" id="KW-0648">Protein biosynthesis</keyword>
<evidence type="ECO:0000259" key="11">
    <source>
        <dbReference type="Pfam" id="PF08662"/>
    </source>
</evidence>
<evidence type="ECO:0000256" key="10">
    <source>
        <dbReference type="SAM" id="MobiDB-lite"/>
    </source>
</evidence>
<evidence type="ECO:0000256" key="7">
    <source>
        <dbReference type="ARBA" id="ARBA00022845"/>
    </source>
</evidence>
<dbReference type="GO" id="GO:0003743">
    <property type="term" value="F:translation initiation factor activity"/>
    <property type="evidence" value="ECO:0007669"/>
    <property type="project" value="UniProtKB-KW"/>
</dbReference>
<evidence type="ECO:0000256" key="9">
    <source>
        <dbReference type="PIRNR" id="PIRNR017222"/>
    </source>
</evidence>
<protein>
    <recommendedName>
        <fullName evidence="3 9">Eukaryotic translation initiation factor 2A</fullName>
        <shortName evidence="9">eIF-2A</shortName>
    </recommendedName>
</protein>
<evidence type="ECO:0000313" key="13">
    <source>
        <dbReference type="RefSeq" id="XP_065644550.1"/>
    </source>
</evidence>
<dbReference type="InterPro" id="IPR015943">
    <property type="entry name" value="WD40/YVTN_repeat-like_dom_sf"/>
</dbReference>
<keyword evidence="12" id="KW-1185">Reference proteome</keyword>
<dbReference type="PIRSF" id="PIRSF017222">
    <property type="entry name" value="eIF2A"/>
    <property type="match status" value="1"/>
</dbReference>
<evidence type="ECO:0000256" key="2">
    <source>
        <dbReference type="ARBA" id="ARBA00009573"/>
    </source>
</evidence>
<dbReference type="SUPFAM" id="SSF82171">
    <property type="entry name" value="DPP6 N-terminal domain-like"/>
    <property type="match status" value="1"/>
</dbReference>
<feature type="domain" description="Translation initiation factor beta propellor-like" evidence="11">
    <location>
        <begin position="218"/>
        <end position="409"/>
    </location>
</feature>
<comment type="function">
    <text evidence="1 9">Functions in the early steps of protein synthesis of a small number of specific mRNAs. Acts by directing the binding of methionyl-tRNAi to 40S ribosomal subunits. In contrast to the eIF-2 complex, it binds methionyl-tRNAi to 40S subunits in a codon-dependent manner, whereas the eIF-2 complex binds methionyl-tRNAi to 40S subunits in a GTP-dependent manner.</text>
</comment>
<evidence type="ECO:0000256" key="3">
    <source>
        <dbReference type="ARBA" id="ARBA00013819"/>
    </source>
</evidence>
<dbReference type="InterPro" id="IPR013979">
    <property type="entry name" value="TIF_beta_prop-like"/>
</dbReference>
<dbReference type="Pfam" id="PF08662">
    <property type="entry name" value="eIF2A"/>
    <property type="match status" value="1"/>
</dbReference>
<dbReference type="InterPro" id="IPR011387">
    <property type="entry name" value="TIF2A"/>
</dbReference>
<feature type="compositionally biased region" description="Polar residues" evidence="10">
    <location>
        <begin position="489"/>
        <end position="510"/>
    </location>
</feature>
<reference evidence="12" key="1">
    <citation type="submission" date="2025-05" db="UniProtKB">
        <authorList>
            <consortium name="RefSeq"/>
        </authorList>
    </citation>
    <scope>NUCLEOTIDE SEQUENCE [LARGE SCALE GENOMIC DNA]</scope>
</reference>
<sequence length="566" mass="63285">MAHADVLPILATRSSQGVTLIQGKNGFTENVVCMEDLTSHARNLVFSCDGKYQAYCDGVNLKVISMDNGEIVFSVPKQKTTEIVFSPNNTYIACWEPFYTSPKNPDGSPNYDIYNIKTGALMRSVIYKNQSGWAPSWTSDEKLNGRCVNNEVQFFSGDDFYTSATKLYLPNVFGFTFSPSPSLPYMVAAHAVGKKGSPSFVRLFEYPKLGDNQAVANKSFFKADKVEMIWNKKGSALLIMVSAEVDTTGSSYYGETSLHFMSTKGESSLVPFDKRGPVYSVDWNPNSTMFCVVFGFMPAKATLFNTKCEPIFDFGTGPRNICKFNFHGNILCLAGFGNLNGAMEMWNVDGRKIISKPQARDTTYFEWCPDGQHFITSTLSPRLRVSNGYKIWHFSGKMIHSVDSKELYQTTWQPYPDGSFPAPKLSGVVVQAEVKKEVYRPPSARDTPVKKLLLHDEEPPENQRNSENLSAAAIKNKKKRENKSKSKQEGVSNGSNKLSEDPTNNLSVSTGDPEIDKKIKGIKKKLKQIEDLKKNQKDGKVLEKNQLDKLSSEKNLLDELRSLQLK</sequence>
<comment type="similarity">
    <text evidence="2 9">Belongs to the WD repeat EIF2A family.</text>
</comment>
<dbReference type="Proteomes" id="UP001652625">
    <property type="component" value="Chromosome 01"/>
</dbReference>
<evidence type="ECO:0000256" key="1">
    <source>
        <dbReference type="ARBA" id="ARBA00003993"/>
    </source>
</evidence>
<reference evidence="13" key="2">
    <citation type="submission" date="2025-08" db="UniProtKB">
        <authorList>
            <consortium name="RefSeq"/>
        </authorList>
    </citation>
    <scope>IDENTIFICATION</scope>
</reference>
<proteinExistence type="inferred from homology"/>
<evidence type="ECO:0000256" key="6">
    <source>
        <dbReference type="ARBA" id="ARBA00022737"/>
    </source>
</evidence>
<evidence type="ECO:0000256" key="4">
    <source>
        <dbReference type="ARBA" id="ARBA00022540"/>
    </source>
</evidence>
<organism evidence="12 13">
    <name type="scientific">Hydra vulgaris</name>
    <name type="common">Hydra</name>
    <name type="synonym">Hydra attenuata</name>
    <dbReference type="NCBI Taxonomy" id="6087"/>
    <lineage>
        <taxon>Eukaryota</taxon>
        <taxon>Metazoa</taxon>
        <taxon>Cnidaria</taxon>
        <taxon>Hydrozoa</taxon>
        <taxon>Hydroidolina</taxon>
        <taxon>Anthoathecata</taxon>
        <taxon>Aplanulata</taxon>
        <taxon>Hydridae</taxon>
        <taxon>Hydra</taxon>
    </lineage>
</organism>
<feature type="region of interest" description="Disordered" evidence="10">
    <location>
        <begin position="455"/>
        <end position="518"/>
    </location>
</feature>
<gene>
    <name evidence="13" type="primary">LOC100215133</name>
</gene>
<keyword evidence="4 9" id="KW-0396">Initiation factor</keyword>